<feature type="chain" id="PRO_5036172853" description="Carboxypeptidase regulatory-like domain-containing protein" evidence="1">
    <location>
        <begin position="26"/>
        <end position="159"/>
    </location>
</feature>
<evidence type="ECO:0008006" key="4">
    <source>
        <dbReference type="Google" id="ProtNLM"/>
    </source>
</evidence>
<feature type="signal peptide" evidence="1">
    <location>
        <begin position="1"/>
        <end position="25"/>
    </location>
</feature>
<name>A0A6C2YSH2_9BACT</name>
<evidence type="ECO:0000313" key="2">
    <source>
        <dbReference type="EMBL" id="VIP04630.1"/>
    </source>
</evidence>
<dbReference type="AlphaFoldDB" id="A0A6C2YSH2"/>
<evidence type="ECO:0000313" key="3">
    <source>
        <dbReference type="Proteomes" id="UP000464378"/>
    </source>
</evidence>
<dbReference type="RefSeq" id="WP_162659688.1">
    <property type="nucleotide sequence ID" value="NZ_LR593887.1"/>
</dbReference>
<dbReference type="InParanoid" id="A0A6C2YSH2"/>
<dbReference type="Proteomes" id="UP000464378">
    <property type="component" value="Chromosome"/>
</dbReference>
<evidence type="ECO:0000256" key="1">
    <source>
        <dbReference type="SAM" id="SignalP"/>
    </source>
</evidence>
<dbReference type="KEGG" id="tim:GMBLW1_45630"/>
<protein>
    <recommendedName>
        <fullName evidence="4">Carboxypeptidase regulatory-like domain-containing protein</fullName>
    </recommendedName>
</protein>
<organism evidence="2">
    <name type="scientific">Tuwongella immobilis</name>
    <dbReference type="NCBI Taxonomy" id="692036"/>
    <lineage>
        <taxon>Bacteria</taxon>
        <taxon>Pseudomonadati</taxon>
        <taxon>Planctomycetota</taxon>
        <taxon>Planctomycetia</taxon>
        <taxon>Gemmatales</taxon>
        <taxon>Gemmataceae</taxon>
        <taxon>Tuwongella</taxon>
    </lineage>
</organism>
<gene>
    <name evidence="2" type="ORF">GMBLW1_45630</name>
</gene>
<keyword evidence="3" id="KW-1185">Reference proteome</keyword>
<dbReference type="PROSITE" id="PS51257">
    <property type="entry name" value="PROKAR_LIPOPROTEIN"/>
    <property type="match status" value="1"/>
</dbReference>
<reference evidence="2" key="1">
    <citation type="submission" date="2019-04" db="EMBL/GenBank/DDBJ databases">
        <authorList>
            <consortium name="Science for Life Laboratories"/>
        </authorList>
    </citation>
    <scope>NUCLEOTIDE SEQUENCE</scope>
    <source>
        <strain evidence="2">MBLW1</strain>
    </source>
</reference>
<accession>A0A6C2YSH2</accession>
<dbReference type="EMBL" id="LR586016">
    <property type="protein sequence ID" value="VIP04630.1"/>
    <property type="molecule type" value="Genomic_DNA"/>
</dbReference>
<keyword evidence="1" id="KW-0732">Signal</keyword>
<dbReference type="EMBL" id="LR593887">
    <property type="protein sequence ID" value="VTS06621.1"/>
    <property type="molecule type" value="Genomic_DNA"/>
</dbReference>
<sequence length="159" mass="17083">MQRWIAATGLACSMLLLVGCGGDSADAPQPVYPVRGKIMYGGKPAVGVNVFFMPTGGTTPVDGAMNPRGVTDAGGYFELTTYKQGDGAPEGNYQVLLNWPPDESKERGEMSEERLWGWYDLYHSKLNAIVKTGNNELPPFNLPIVTGPPPKVQGVPGRN</sequence>
<proteinExistence type="predicted"/>